<evidence type="ECO:0000256" key="1">
    <source>
        <dbReference type="SAM" id="Coils"/>
    </source>
</evidence>
<evidence type="ECO:0000313" key="4">
    <source>
        <dbReference type="Proteomes" id="UP000322873"/>
    </source>
</evidence>
<dbReference type="VEuPathDB" id="FungiDB:MFRU_051g00440"/>
<feature type="compositionally biased region" description="Polar residues" evidence="2">
    <location>
        <begin position="69"/>
        <end position="79"/>
    </location>
</feature>
<feature type="compositionally biased region" description="Basic and acidic residues" evidence="2">
    <location>
        <begin position="140"/>
        <end position="149"/>
    </location>
</feature>
<dbReference type="EMBL" id="VICG01000009">
    <property type="protein sequence ID" value="KAA8568429.1"/>
    <property type="molecule type" value="Genomic_DNA"/>
</dbReference>
<feature type="compositionally biased region" description="Basic and acidic residues" evidence="2">
    <location>
        <begin position="429"/>
        <end position="439"/>
    </location>
</feature>
<gene>
    <name evidence="3" type="ORF">EYC84_007462</name>
</gene>
<feature type="region of interest" description="Disordered" evidence="2">
    <location>
        <begin position="363"/>
        <end position="449"/>
    </location>
</feature>
<evidence type="ECO:0000256" key="2">
    <source>
        <dbReference type="SAM" id="MobiDB-lite"/>
    </source>
</evidence>
<feature type="compositionally biased region" description="Polar residues" evidence="2">
    <location>
        <begin position="95"/>
        <end position="111"/>
    </location>
</feature>
<organism evidence="3 4">
    <name type="scientific">Monilinia fructicola</name>
    <name type="common">Brown rot fungus</name>
    <name type="synonym">Ciboria fructicola</name>
    <dbReference type="NCBI Taxonomy" id="38448"/>
    <lineage>
        <taxon>Eukaryota</taxon>
        <taxon>Fungi</taxon>
        <taxon>Dikarya</taxon>
        <taxon>Ascomycota</taxon>
        <taxon>Pezizomycotina</taxon>
        <taxon>Leotiomycetes</taxon>
        <taxon>Helotiales</taxon>
        <taxon>Sclerotiniaceae</taxon>
        <taxon>Monilinia</taxon>
    </lineage>
</organism>
<feature type="region of interest" description="Disordered" evidence="2">
    <location>
        <begin position="140"/>
        <end position="208"/>
    </location>
</feature>
<name>A0A5M9JKE5_MONFR</name>
<dbReference type="AlphaFoldDB" id="A0A5M9JKE5"/>
<feature type="compositionally biased region" description="Polar residues" evidence="2">
    <location>
        <begin position="25"/>
        <end position="37"/>
    </location>
</feature>
<feature type="region of interest" description="Disordered" evidence="2">
    <location>
        <begin position="1"/>
        <end position="126"/>
    </location>
</feature>
<dbReference type="OrthoDB" id="5377009at2759"/>
<evidence type="ECO:0000313" key="3">
    <source>
        <dbReference type="EMBL" id="KAA8568429.1"/>
    </source>
</evidence>
<keyword evidence="1" id="KW-0175">Coiled coil</keyword>
<proteinExistence type="predicted"/>
<sequence>MLSLQSPVLAAAQGKIQSTHRRTHSLTPDTSRTTSPSKKVWAESYFADEASGGTNQNSIEESIPLPATTALTSSNNSVSSDEERTPSRPPRTHQRSLTQLLPSWSTRSNPHSPHRSADTHLTKEDRPLEYMASLTGDKGGHLRVVDRSKGGRSGWFGGSSTAEVAGSEQDESDSKRPSAREPSPNRKLKRMSTLPVPDIESPPAKSTGTSVFGFFSSQKTPPKPIQLPTDLNDDEYIKLDIHSSLFPSGQTDPFSPAAFKNLLLNAEGLLLKLQTAYKLRTIEYHEMKAEKDAQGDELEEAETRAKHLKLQLEDMAKKFNEQDTAMEELVNQLAGEKQARMDERDQIIAQMKRAEEAERISKHRASCCSTAGEEDLGIPSDEKAKWRKSAGSTDLGSESDDDTASRGGESVFSRSRSPTFTVSTIMTRDSTRDSIRDSIPDIPSPLGRVGTLQKDAQFTSNPTIVIPTKPKPQTSAFKKILGIGSSEPSPTNGCSNCSGQGASMAWDTVGLLRAENKGLKDRVGELEGAVEGALDICGGLFPAGSGS</sequence>
<protein>
    <submittedName>
        <fullName evidence="3">Uncharacterized protein</fullName>
    </submittedName>
</protein>
<feature type="coiled-coil region" evidence="1">
    <location>
        <begin position="284"/>
        <end position="346"/>
    </location>
</feature>
<dbReference type="Proteomes" id="UP000322873">
    <property type="component" value="Unassembled WGS sequence"/>
</dbReference>
<accession>A0A5M9JKE5</accession>
<keyword evidence="4" id="KW-1185">Reference proteome</keyword>
<reference evidence="3 4" key="1">
    <citation type="submission" date="2019-06" db="EMBL/GenBank/DDBJ databases">
        <title>Genome Sequence of the Brown Rot Fungal Pathogen Monilinia fructicola.</title>
        <authorList>
            <person name="De Miccolis Angelini R.M."/>
            <person name="Landi L."/>
            <person name="Abate D."/>
            <person name="Pollastro S."/>
            <person name="Romanazzi G."/>
            <person name="Faretra F."/>
        </authorList>
    </citation>
    <scope>NUCLEOTIDE SEQUENCE [LARGE SCALE GENOMIC DNA]</scope>
    <source>
        <strain evidence="3 4">Mfrc123</strain>
    </source>
</reference>
<feature type="compositionally biased region" description="Basic and acidic residues" evidence="2">
    <location>
        <begin position="115"/>
        <end position="126"/>
    </location>
</feature>
<comment type="caution">
    <text evidence="3">The sequence shown here is derived from an EMBL/GenBank/DDBJ whole genome shotgun (WGS) entry which is preliminary data.</text>
</comment>
<feature type="compositionally biased region" description="Polar residues" evidence="2">
    <location>
        <begin position="412"/>
        <end position="428"/>
    </location>
</feature>